<dbReference type="Proteomes" id="UP000499080">
    <property type="component" value="Unassembled WGS sequence"/>
</dbReference>
<evidence type="ECO:0000313" key="1">
    <source>
        <dbReference type="EMBL" id="GBM82834.1"/>
    </source>
</evidence>
<organism evidence="1 2">
    <name type="scientific">Araneus ventricosus</name>
    <name type="common">Orbweaver spider</name>
    <name type="synonym">Epeira ventricosa</name>
    <dbReference type="NCBI Taxonomy" id="182803"/>
    <lineage>
        <taxon>Eukaryota</taxon>
        <taxon>Metazoa</taxon>
        <taxon>Ecdysozoa</taxon>
        <taxon>Arthropoda</taxon>
        <taxon>Chelicerata</taxon>
        <taxon>Arachnida</taxon>
        <taxon>Araneae</taxon>
        <taxon>Araneomorphae</taxon>
        <taxon>Entelegynae</taxon>
        <taxon>Araneoidea</taxon>
        <taxon>Araneidae</taxon>
        <taxon>Araneus</taxon>
    </lineage>
</organism>
<sequence length="88" mass="9462">MAERDEWKSNNVGNPISPSVHANYYRDFTLTSGFGICVPKNVDWDNGEYPASSNTEVGVLIAISGHGQAPPEGGRTSLLCLPGERELA</sequence>
<protein>
    <submittedName>
        <fullName evidence="1">Uncharacterized protein</fullName>
    </submittedName>
</protein>
<accession>A0A4Y2IYW1</accession>
<name>A0A4Y2IYW1_ARAVE</name>
<reference evidence="1 2" key="1">
    <citation type="journal article" date="2019" name="Sci. Rep.">
        <title>Orb-weaving spider Araneus ventricosus genome elucidates the spidroin gene catalogue.</title>
        <authorList>
            <person name="Kono N."/>
            <person name="Nakamura H."/>
            <person name="Ohtoshi R."/>
            <person name="Moran D.A.P."/>
            <person name="Shinohara A."/>
            <person name="Yoshida Y."/>
            <person name="Fujiwara M."/>
            <person name="Mori M."/>
            <person name="Tomita M."/>
            <person name="Arakawa K."/>
        </authorList>
    </citation>
    <scope>NUCLEOTIDE SEQUENCE [LARGE SCALE GENOMIC DNA]</scope>
</reference>
<evidence type="ECO:0000313" key="2">
    <source>
        <dbReference type="Proteomes" id="UP000499080"/>
    </source>
</evidence>
<comment type="caution">
    <text evidence="1">The sequence shown here is derived from an EMBL/GenBank/DDBJ whole genome shotgun (WGS) entry which is preliminary data.</text>
</comment>
<proteinExistence type="predicted"/>
<keyword evidence="2" id="KW-1185">Reference proteome</keyword>
<dbReference type="EMBL" id="BGPR01003037">
    <property type="protein sequence ID" value="GBM82834.1"/>
    <property type="molecule type" value="Genomic_DNA"/>
</dbReference>
<gene>
    <name evidence="1" type="ORF">AVEN_180921_1</name>
</gene>
<dbReference type="AlphaFoldDB" id="A0A4Y2IYW1"/>